<evidence type="ECO:0000256" key="1">
    <source>
        <dbReference type="ARBA" id="ARBA00006739"/>
    </source>
</evidence>
<reference evidence="6 7" key="1">
    <citation type="submission" date="2017-08" db="EMBL/GenBank/DDBJ databases">
        <title>Infants hospitalized years apart are colonized by the same room-sourced microbial strains.</title>
        <authorList>
            <person name="Brooks B."/>
            <person name="Olm M.R."/>
            <person name="Firek B.A."/>
            <person name="Baker R."/>
            <person name="Thomas B.C."/>
            <person name="Morowitz M.J."/>
            <person name="Banfield J.F."/>
        </authorList>
    </citation>
    <scope>NUCLEOTIDE SEQUENCE [LARGE SCALE GENOMIC DNA]</scope>
    <source>
        <strain evidence="6">S2_003_000_R2_11</strain>
    </source>
</reference>
<organism evidence="6 7">
    <name type="scientific">Cereibacter sphaeroides</name>
    <name type="common">Rhodobacter sphaeroides</name>
    <dbReference type="NCBI Taxonomy" id="1063"/>
    <lineage>
        <taxon>Bacteria</taxon>
        <taxon>Pseudomonadati</taxon>
        <taxon>Pseudomonadota</taxon>
        <taxon>Alphaproteobacteria</taxon>
        <taxon>Rhodobacterales</taxon>
        <taxon>Paracoccaceae</taxon>
        <taxon>Cereibacter</taxon>
    </lineage>
</organism>
<keyword evidence="3 6" id="KW-0808">Transferase</keyword>
<comment type="caution">
    <text evidence="6">The sequence shown here is derived from an EMBL/GenBank/DDBJ whole genome shotgun (WGS) entry which is preliminary data.</text>
</comment>
<feature type="transmembrane region" description="Helical" evidence="4">
    <location>
        <begin position="513"/>
        <end position="539"/>
    </location>
</feature>
<evidence type="ECO:0000256" key="4">
    <source>
        <dbReference type="SAM" id="Phobius"/>
    </source>
</evidence>
<keyword evidence="2" id="KW-0328">Glycosyltransferase</keyword>
<dbReference type="Proteomes" id="UP000248975">
    <property type="component" value="Unassembled WGS sequence"/>
</dbReference>
<gene>
    <name evidence="6" type="ORF">DI533_15235</name>
</gene>
<dbReference type="Gene3D" id="3.90.550.10">
    <property type="entry name" value="Spore Coat Polysaccharide Biosynthesis Protein SpsA, Chain A"/>
    <property type="match status" value="1"/>
</dbReference>
<dbReference type="PANTHER" id="PTHR43630:SF1">
    <property type="entry name" value="POLY-BETA-1,6-N-ACETYL-D-GLUCOSAMINE SYNTHASE"/>
    <property type="match status" value="1"/>
</dbReference>
<comment type="similarity">
    <text evidence="1">Belongs to the glycosyltransferase 2 family.</text>
</comment>
<dbReference type="PANTHER" id="PTHR43630">
    <property type="entry name" value="POLY-BETA-1,6-N-ACETYL-D-GLUCOSAMINE SYNTHASE"/>
    <property type="match status" value="1"/>
</dbReference>
<protein>
    <submittedName>
        <fullName evidence="6">Glycosyl transferase</fullName>
    </submittedName>
</protein>
<dbReference type="SUPFAM" id="SSF53448">
    <property type="entry name" value="Nucleotide-diphospho-sugar transferases"/>
    <property type="match status" value="1"/>
</dbReference>
<evidence type="ECO:0000256" key="3">
    <source>
        <dbReference type="ARBA" id="ARBA00022679"/>
    </source>
</evidence>
<dbReference type="Pfam" id="PF05157">
    <property type="entry name" value="MshEN"/>
    <property type="match status" value="1"/>
</dbReference>
<feature type="transmembrane region" description="Helical" evidence="4">
    <location>
        <begin position="551"/>
        <end position="576"/>
    </location>
</feature>
<dbReference type="SUPFAM" id="SSF160246">
    <property type="entry name" value="EspE N-terminal domain-like"/>
    <property type="match status" value="1"/>
</dbReference>
<feature type="transmembrane region" description="Helical" evidence="4">
    <location>
        <begin position="588"/>
        <end position="609"/>
    </location>
</feature>
<dbReference type="Pfam" id="PF13641">
    <property type="entry name" value="Glyco_tranf_2_3"/>
    <property type="match status" value="1"/>
</dbReference>
<dbReference type="InterPro" id="IPR029044">
    <property type="entry name" value="Nucleotide-diphossugar_trans"/>
</dbReference>
<name>A0A2W5S7G9_CERSP</name>
<accession>A0A2W5S7G9</accession>
<sequence>MSVVPLRLVQPILRPVPAPALPVETTPVRRKRVEGGAFALFLLEQGAISPDGLVHMLAEQAGRPSDLGATLLAQGIASEPAFTKARAAWHGLTFVDPIIDTPDIRLIDRLGVLECLKHGLLPWRAPGGVTVVLTDRPESILRHRARIEQVFGLVTFALAPRHRIETALQGLRYSALGKAALSRTPEELSCRSLPARPGGVGVIFAAAAMAAMVLPGGVFGLITLVALTAMLASMGMKTLALFAALRPTSPAAPPAAIAHLPVVSLIVALYKEADIAPRLVRRLGRIDYPRNLLEVILAVEEDDHATRRALANSGLPPWMRVIVVPHGSLKTKPRALNHALSFCRGSIVGVYDAEDAPAPGQIRDVVHRFHQRGAEVACLQGALDFYNPATNWMARCFTMEYASWFRVILPGLERLGLPIPLGGTTLFFRRKALEQLGAWDAHNVTEDADLGIRLYRQGYRTEVIETTTEEEANCRPLPWVRQRSRWIKGYMMTWRLHMRSPRQLWHDLGPRRFVAFQVLILGSVLHALTVPALISFWLLTLGLPHPLAAVLPWPLLLALVGMFLASAAINLTLGYIALKRRARPMNPLWLLTLGFYHALATLAAVKALWELVFRPFYWDKTQHGKHDPAI</sequence>
<dbReference type="EMBL" id="QFQS01000003">
    <property type="protein sequence ID" value="PZQ96912.1"/>
    <property type="molecule type" value="Genomic_DNA"/>
</dbReference>
<keyword evidence="4" id="KW-0812">Transmembrane</keyword>
<evidence type="ECO:0000313" key="7">
    <source>
        <dbReference type="Proteomes" id="UP000248975"/>
    </source>
</evidence>
<dbReference type="AlphaFoldDB" id="A0A2W5S7G9"/>
<dbReference type="InterPro" id="IPR007831">
    <property type="entry name" value="T2SS_GspE_N"/>
</dbReference>
<keyword evidence="4" id="KW-0472">Membrane</keyword>
<dbReference type="InterPro" id="IPR037257">
    <property type="entry name" value="T2SS_E_N_sf"/>
</dbReference>
<evidence type="ECO:0000259" key="5">
    <source>
        <dbReference type="Pfam" id="PF05157"/>
    </source>
</evidence>
<proteinExistence type="inferred from homology"/>
<evidence type="ECO:0000256" key="2">
    <source>
        <dbReference type="ARBA" id="ARBA00022676"/>
    </source>
</evidence>
<feature type="domain" description="Type II secretion system protein GspE N-terminal" evidence="5">
    <location>
        <begin position="90"/>
        <end position="173"/>
    </location>
</feature>
<dbReference type="GO" id="GO:0016757">
    <property type="term" value="F:glycosyltransferase activity"/>
    <property type="evidence" value="ECO:0007669"/>
    <property type="project" value="UniProtKB-KW"/>
</dbReference>
<feature type="transmembrane region" description="Helical" evidence="4">
    <location>
        <begin position="201"/>
        <end position="231"/>
    </location>
</feature>
<keyword evidence="4" id="KW-1133">Transmembrane helix</keyword>
<evidence type="ECO:0000313" key="6">
    <source>
        <dbReference type="EMBL" id="PZQ96912.1"/>
    </source>
</evidence>